<evidence type="ECO:0000256" key="7">
    <source>
        <dbReference type="ARBA" id="ARBA00023136"/>
    </source>
</evidence>
<dbReference type="InterPro" id="IPR000531">
    <property type="entry name" value="Beta-barrel_TonB"/>
</dbReference>
<name>A0ABR7Y2T7_9SPHI</name>
<keyword evidence="6 10" id="KW-0798">TonB box</keyword>
<evidence type="ECO:0000259" key="11">
    <source>
        <dbReference type="Pfam" id="PF00593"/>
    </source>
</evidence>
<dbReference type="InterPro" id="IPR008969">
    <property type="entry name" value="CarboxyPept-like_regulatory"/>
</dbReference>
<dbReference type="Pfam" id="PF07715">
    <property type="entry name" value="Plug"/>
    <property type="match status" value="1"/>
</dbReference>
<accession>A0ABR7Y2T7</accession>
<comment type="subcellular location">
    <subcellularLocation>
        <location evidence="1">Cell outer membrane</location>
        <topology evidence="1">Multi-pass membrane protein</topology>
    </subcellularLocation>
</comment>
<dbReference type="Gene3D" id="2.170.130.10">
    <property type="entry name" value="TonB-dependent receptor, plug domain"/>
    <property type="match status" value="1"/>
</dbReference>
<reference evidence="13 14" key="1">
    <citation type="submission" date="2020-08" db="EMBL/GenBank/DDBJ databases">
        <title>Sphingobacterium sp. DN00404 isolated from aquaculture water.</title>
        <authorList>
            <person name="Zhang M."/>
        </authorList>
    </citation>
    <scope>NUCLEOTIDE SEQUENCE [LARGE SCALE GENOMIC DNA]</scope>
    <source>
        <strain evidence="13 14">KCTC 32294</strain>
    </source>
</reference>
<dbReference type="PANTHER" id="PTHR30069">
    <property type="entry name" value="TONB-DEPENDENT OUTER MEMBRANE RECEPTOR"/>
    <property type="match status" value="1"/>
</dbReference>
<keyword evidence="9" id="KW-0998">Cell outer membrane</keyword>
<evidence type="ECO:0000256" key="10">
    <source>
        <dbReference type="RuleBase" id="RU003357"/>
    </source>
</evidence>
<dbReference type="Gene3D" id="2.40.170.20">
    <property type="entry name" value="TonB-dependent receptor, beta-barrel domain"/>
    <property type="match status" value="1"/>
</dbReference>
<evidence type="ECO:0000256" key="1">
    <source>
        <dbReference type="ARBA" id="ARBA00004571"/>
    </source>
</evidence>
<dbReference type="Pfam" id="PF13715">
    <property type="entry name" value="CarbopepD_reg_2"/>
    <property type="match status" value="1"/>
</dbReference>
<proteinExistence type="inferred from homology"/>
<dbReference type="SUPFAM" id="SSF49464">
    <property type="entry name" value="Carboxypeptidase regulatory domain-like"/>
    <property type="match status" value="1"/>
</dbReference>
<dbReference type="InterPro" id="IPR012910">
    <property type="entry name" value="Plug_dom"/>
</dbReference>
<evidence type="ECO:0000259" key="12">
    <source>
        <dbReference type="Pfam" id="PF07715"/>
    </source>
</evidence>
<keyword evidence="5" id="KW-0732">Signal</keyword>
<comment type="similarity">
    <text evidence="10">Belongs to the TonB-dependent receptor family.</text>
</comment>
<dbReference type="EMBL" id="JACNYK010000002">
    <property type="protein sequence ID" value="MBD1425619.1"/>
    <property type="molecule type" value="Genomic_DNA"/>
</dbReference>
<dbReference type="Pfam" id="PF00593">
    <property type="entry name" value="TonB_dep_Rec_b-barrel"/>
    <property type="match status" value="1"/>
</dbReference>
<dbReference type="InterPro" id="IPR036942">
    <property type="entry name" value="Beta-barrel_TonB_sf"/>
</dbReference>
<feature type="domain" description="TonB-dependent receptor-like beta-barrel" evidence="11">
    <location>
        <begin position="344"/>
        <end position="748"/>
    </location>
</feature>
<keyword evidence="3" id="KW-1134">Transmembrane beta strand</keyword>
<evidence type="ECO:0000313" key="13">
    <source>
        <dbReference type="EMBL" id="MBD1425619.1"/>
    </source>
</evidence>
<dbReference type="InterPro" id="IPR037066">
    <property type="entry name" value="Plug_dom_sf"/>
</dbReference>
<evidence type="ECO:0000256" key="4">
    <source>
        <dbReference type="ARBA" id="ARBA00022692"/>
    </source>
</evidence>
<comment type="caution">
    <text evidence="13">The sequence shown here is derived from an EMBL/GenBank/DDBJ whole genome shotgun (WGS) entry which is preliminary data.</text>
</comment>
<evidence type="ECO:0000256" key="9">
    <source>
        <dbReference type="ARBA" id="ARBA00023237"/>
    </source>
</evidence>
<keyword evidence="2" id="KW-0813">Transport</keyword>
<evidence type="ECO:0000256" key="6">
    <source>
        <dbReference type="ARBA" id="ARBA00023077"/>
    </source>
</evidence>
<dbReference type="Proteomes" id="UP000606494">
    <property type="component" value="Unassembled WGS sequence"/>
</dbReference>
<dbReference type="SUPFAM" id="SSF56935">
    <property type="entry name" value="Porins"/>
    <property type="match status" value="1"/>
</dbReference>
<dbReference type="PANTHER" id="PTHR30069:SF29">
    <property type="entry name" value="HEMOGLOBIN AND HEMOGLOBIN-HAPTOGLOBIN-BINDING PROTEIN 1-RELATED"/>
    <property type="match status" value="1"/>
</dbReference>
<evidence type="ECO:0000256" key="2">
    <source>
        <dbReference type="ARBA" id="ARBA00022448"/>
    </source>
</evidence>
<gene>
    <name evidence="13" type="ORF">H8B17_08505</name>
</gene>
<sequence length="923" mass="104117">MVRIYITLAICLLASYGYSQQRITGRIIDDAHSPVVYATVLYINANETTLSSKDGAFSFTLLPHQDSVRLRINFIGKQTKYISYPVSNIPKTPVIQLIDQSLTLEEINVLPTYSQDGQSNSSITIDRQAIDQLQAFSLVDVMNSLPGKKMQPLDMNSLSTLNFRGGFDMRRGIPETNATTVQQLNNSLGIAVIIDDMRISNDANMQAQGFARGGFNRSRINGGRYRDSYFGNSDTKAYDTPFQGIDLRDIPTTNIERIEVIQGIAPARYGEVTDGAVIIDRQAGKSPYVVSFNINGGSTGSSVSKGFQLPGNWGAINFSTNWTHSNADPKDKVKSFNRYGQSIIWTRSFDRFKNTLSLDYSGRNDRKRQDPDDETLRTSQFSNNRFGISNRLRYEIDSKWVKSLQLNANISAGKQESYSSYAMNKGPIFPVANLDTTGVYEGAFVDGRFVAEEIIIGKPLNGSLALSANSSLPWGTVTHNLQYGINYTISNNGGQGILSDPNRPRFSGNNDQNLRPYSYESLPTAQNVGLYIEDNFNVKLGERTLSNNIGVRYDIQNGYGTLQPRINSRLRWNEHWGFTAGFGLGSKAPTLAHLYPGPVYIDYDLALATTGTLDSSFYLLFTDRFTPDNSKLKPSKSLQFEFGVEHRNTFFTSSIYTYYKRNWDGFAQQQQLRRYILPEYNFWFNQETGKYEYAETGKQIIRGGFLDFNMINGARSETWGFDWFISTPRLPLINTSISLNTSFSYNKFSSVGDEADEPPQRIDLENGSFIKSVFYQPTAHNNRMLMSKLNTVTHLSRIGFVLNFSADINWMAKQNVTSSLYPTAYLDDDINYVKLTDELLSTEPFDRLVRTSTDASRLIQPMTFITMNLGVEKEIRKNFRINLRGYNIFDIRPFKITQLANGEELIFNPNSKPSLTIGTTIKF</sequence>
<evidence type="ECO:0000256" key="3">
    <source>
        <dbReference type="ARBA" id="ARBA00022452"/>
    </source>
</evidence>
<dbReference type="InterPro" id="IPR039426">
    <property type="entry name" value="TonB-dep_rcpt-like"/>
</dbReference>
<keyword evidence="14" id="KW-1185">Reference proteome</keyword>
<organism evidence="13 14">
    <name type="scientific">Sphingobacterium arenae</name>
    <dbReference type="NCBI Taxonomy" id="1280598"/>
    <lineage>
        <taxon>Bacteria</taxon>
        <taxon>Pseudomonadati</taxon>
        <taxon>Bacteroidota</taxon>
        <taxon>Sphingobacteriia</taxon>
        <taxon>Sphingobacteriales</taxon>
        <taxon>Sphingobacteriaceae</taxon>
        <taxon>Sphingobacterium</taxon>
    </lineage>
</organism>
<protein>
    <submittedName>
        <fullName evidence="13">TonB-dependent receptor</fullName>
    </submittedName>
</protein>
<keyword evidence="8 13" id="KW-0675">Receptor</keyword>
<keyword evidence="7 10" id="KW-0472">Membrane</keyword>
<dbReference type="RefSeq" id="WP_190308768.1">
    <property type="nucleotide sequence ID" value="NZ_JACNYK010000002.1"/>
</dbReference>
<evidence type="ECO:0000313" key="14">
    <source>
        <dbReference type="Proteomes" id="UP000606494"/>
    </source>
</evidence>
<evidence type="ECO:0000256" key="5">
    <source>
        <dbReference type="ARBA" id="ARBA00022729"/>
    </source>
</evidence>
<evidence type="ECO:0000256" key="8">
    <source>
        <dbReference type="ARBA" id="ARBA00023170"/>
    </source>
</evidence>
<feature type="domain" description="TonB-dependent receptor plug" evidence="12">
    <location>
        <begin position="120"/>
        <end position="271"/>
    </location>
</feature>
<keyword evidence="4" id="KW-0812">Transmembrane</keyword>